<keyword evidence="2" id="KW-1185">Reference proteome</keyword>
<dbReference type="eggNOG" id="COG3862">
    <property type="taxonomic scope" value="Bacteria"/>
</dbReference>
<dbReference type="OrthoDB" id="1916594at2"/>
<dbReference type="STRING" id="994573.T472_0205315"/>
<comment type="caution">
    <text evidence="1">The sequence shown here is derived from an EMBL/GenBank/DDBJ whole genome shotgun (WGS) entry which is preliminary data.</text>
</comment>
<dbReference type="PANTHER" id="PTHR39450">
    <property type="entry name" value="MOLYBDOPTERIN OXIDOREDUCTASE, 4FE-4S CLUSTER-BINDING SUBUNIT"/>
    <property type="match status" value="1"/>
</dbReference>
<dbReference type="AlphaFoldDB" id="V7I724"/>
<name>V7I724_9CLOT</name>
<dbReference type="Gene3D" id="3.10.530.10">
    <property type="entry name" value="CPE0013-like"/>
    <property type="match status" value="1"/>
</dbReference>
<sequence length="85" mass="9380">MEKEYYTSVIRLKGDPNVRMVPVKSTEPIETSLFIECSKVLSRVYVGTPVKKGDIICSNILNTGIDIIATKSVGMLTFNLDGDII</sequence>
<accession>V7I724</accession>
<proteinExistence type="predicted"/>
<evidence type="ECO:0000313" key="2">
    <source>
        <dbReference type="Proteomes" id="UP000017747"/>
    </source>
</evidence>
<dbReference type="Pfam" id="PF07892">
    <property type="entry name" value="DUF1667"/>
    <property type="match status" value="1"/>
</dbReference>
<organism evidence="1 2">
    <name type="scientific">Youngiibacter fragilis 232.1</name>
    <dbReference type="NCBI Taxonomy" id="994573"/>
    <lineage>
        <taxon>Bacteria</taxon>
        <taxon>Bacillati</taxon>
        <taxon>Bacillota</taxon>
        <taxon>Clostridia</taxon>
        <taxon>Eubacteriales</taxon>
        <taxon>Clostridiaceae</taxon>
        <taxon>Youngiibacter</taxon>
    </lineage>
</organism>
<reference evidence="1 2" key="1">
    <citation type="journal article" date="2014" name="Genome Announc.">
        <title>Genome Sequence of Youngiibacter fragilis, the Type Strain of the Genus Youngiibacter.</title>
        <authorList>
            <person name="Wawrik C.B."/>
            <person name="Callaghan A.V."/>
            <person name="Stamps B.W."/>
            <person name="Wawrik B."/>
        </authorList>
    </citation>
    <scope>NUCLEOTIDE SEQUENCE [LARGE SCALE GENOMIC DNA]</scope>
    <source>
        <strain evidence="1 2">232.1</strain>
    </source>
</reference>
<dbReference type="SUPFAM" id="SSF160148">
    <property type="entry name" value="CPE0013-like"/>
    <property type="match status" value="1"/>
</dbReference>
<dbReference type="InterPro" id="IPR012460">
    <property type="entry name" value="DUF1667"/>
</dbReference>
<dbReference type="InterPro" id="IPR036593">
    <property type="entry name" value="CPE0013-like_sf"/>
</dbReference>
<dbReference type="PANTHER" id="PTHR39450:SF1">
    <property type="entry name" value="DUF1667 DOMAIN-CONTAINING PROTEIN"/>
    <property type="match status" value="1"/>
</dbReference>
<protein>
    <submittedName>
        <fullName evidence="1">Uncharacterized protein</fullName>
    </submittedName>
</protein>
<dbReference type="Proteomes" id="UP000017747">
    <property type="component" value="Unassembled WGS sequence"/>
</dbReference>
<dbReference type="RefSeq" id="WP_023388375.1">
    <property type="nucleotide sequence ID" value="NZ_AXUN02000079.1"/>
</dbReference>
<evidence type="ECO:0000313" key="1">
    <source>
        <dbReference type="EMBL" id="ETA81658.1"/>
    </source>
</evidence>
<dbReference type="EMBL" id="AXUN02000079">
    <property type="protein sequence ID" value="ETA81658.1"/>
    <property type="molecule type" value="Genomic_DNA"/>
</dbReference>
<gene>
    <name evidence="1" type="ORF">T472_0205315</name>
</gene>